<protein>
    <recommendedName>
        <fullName evidence="1">DUF5641 domain-containing protein</fullName>
    </recommendedName>
</protein>
<accession>A0A1I8MFD0</accession>
<dbReference type="eggNOG" id="KOG0017">
    <property type="taxonomic scope" value="Eukaryota"/>
</dbReference>
<organism evidence="2">
    <name type="scientific">Musca domestica</name>
    <name type="common">House fly</name>
    <dbReference type="NCBI Taxonomy" id="7370"/>
    <lineage>
        <taxon>Eukaryota</taxon>
        <taxon>Metazoa</taxon>
        <taxon>Ecdysozoa</taxon>
        <taxon>Arthropoda</taxon>
        <taxon>Hexapoda</taxon>
        <taxon>Insecta</taxon>
        <taxon>Pterygota</taxon>
        <taxon>Neoptera</taxon>
        <taxon>Endopterygota</taxon>
        <taxon>Diptera</taxon>
        <taxon>Brachycera</taxon>
        <taxon>Muscomorpha</taxon>
        <taxon>Muscoidea</taxon>
        <taxon>Muscidae</taxon>
        <taxon>Musca</taxon>
    </lineage>
</organism>
<dbReference type="VEuPathDB" id="VectorBase:MDOMA2_011715"/>
<dbReference type="STRING" id="7370.A0A1I8MFD0"/>
<dbReference type="GO" id="GO:0071897">
    <property type="term" value="P:DNA biosynthetic process"/>
    <property type="evidence" value="ECO:0007669"/>
    <property type="project" value="UniProtKB-ARBA"/>
</dbReference>
<name>A0A1I8MFD0_MUSDO</name>
<dbReference type="InterPro" id="IPR043502">
    <property type="entry name" value="DNA/RNA_pol_sf"/>
</dbReference>
<dbReference type="PANTHER" id="PTHR47331:SF4">
    <property type="entry name" value="PEPTIDASE S1 DOMAIN-CONTAINING PROTEIN"/>
    <property type="match status" value="1"/>
</dbReference>
<dbReference type="VEuPathDB" id="VectorBase:MDOMA2_002989"/>
<dbReference type="InterPro" id="IPR040676">
    <property type="entry name" value="DUF5641"/>
</dbReference>
<evidence type="ECO:0000313" key="2">
    <source>
        <dbReference type="EnsemblMetazoa" id="MDOA004338-PA"/>
    </source>
</evidence>
<dbReference type="SUPFAM" id="SSF56672">
    <property type="entry name" value="DNA/RNA polymerases"/>
    <property type="match status" value="1"/>
</dbReference>
<reference evidence="2" key="1">
    <citation type="submission" date="2020-05" db="UniProtKB">
        <authorList>
            <consortium name="EnsemblMetazoa"/>
        </authorList>
    </citation>
    <scope>IDENTIFICATION</scope>
    <source>
        <strain evidence="2">Aabys</strain>
    </source>
</reference>
<dbReference type="PANTHER" id="PTHR47331">
    <property type="entry name" value="PHD-TYPE DOMAIN-CONTAINING PROTEIN"/>
    <property type="match status" value="1"/>
</dbReference>
<gene>
    <name evidence="2" type="primary">101889892</name>
</gene>
<dbReference type="InterPro" id="IPR008042">
    <property type="entry name" value="Retrotrans_Pao"/>
</dbReference>
<sequence>MYMQVLINSEDRKFQYILWRYSNNEEIKTYCLNTVTYGTSAAPFLAVRTLHYLADEYSERFEIVVSAVKNSFYVDDFLCGAETIEELAELKYQVTELLKMGCFEHDKWHSNHENFRHDKSVKDLNLDGSTVTNALGISWDQQHDQFLFSFSPKLKTDIVSKRSILSLSSALFDPLGLVSPLIIKAKIILQELWILKVGWDESVPQDIHTAWQGFLDDLQQLPMLNIPRYCLSPDPESIQLHGFCDSSIRAYGCCIYIRVKSRSGAVSVQLFTAKSKVAPTKRKSLPSLELCVAHLLSRLYTKIQNLQHIPNSSVFLWTDSQIVLHWLKLHSSTLSVFVGNRISEIQDSTNGCNWRHVPSHLNPADIVSRGSRASELMSSIWFTGPSFLVQDDNEWPVNKCSEIDLEEVNREKRKTTLHVEVQPNRIRKFVDDCSSYTKVIRVVAWILRFRNSLSSSKSTLSSSRCLQPQELEYALLAVVWHVQQQLYTIQHFKDDIRRATKKRDPEGSLKGLNPFIDCSSGIEILKVGGRLKLAQISESQKHPMIMTKESTFLKCYIQHLHIKNYHAGPKALVSLARMRFWNIKLRSLCRTIVNRCPHCIRYRPKLLQQIMSNLPAERLNPAQVFARLAVDFCGSINTAPHFGGLREAAVKSAKGHLTRTLANTRFTYEELVTALVEIEAIMNSRPISPLSSDPSGYEALTPGHFITGGALRSLPEQDQSVKNVNLLDHWAQITNIKQRFWKKWSHEYINELQENASGFNNNNNKIILARGVPSMGAYT</sequence>
<dbReference type="EnsemblMetazoa" id="MDOA004338-RA">
    <property type="protein sequence ID" value="MDOA004338-PA"/>
    <property type="gene ID" value="MDOA004338"/>
</dbReference>
<dbReference type="Pfam" id="PF05380">
    <property type="entry name" value="Peptidase_A17"/>
    <property type="match status" value="1"/>
</dbReference>
<dbReference type="Pfam" id="PF18701">
    <property type="entry name" value="DUF5641"/>
    <property type="match status" value="1"/>
</dbReference>
<feature type="domain" description="DUF5641" evidence="1">
    <location>
        <begin position="729"/>
        <end position="757"/>
    </location>
</feature>
<dbReference type="AlphaFoldDB" id="A0A1I8MFD0"/>
<evidence type="ECO:0000259" key="1">
    <source>
        <dbReference type="Pfam" id="PF18701"/>
    </source>
</evidence>
<proteinExistence type="predicted"/>
<dbReference type="VEuPathDB" id="VectorBase:MDOA004338"/>